<evidence type="ECO:0000313" key="2">
    <source>
        <dbReference type="EMBL" id="AMY08800.1"/>
    </source>
</evidence>
<accession>A0A143PKM1</accession>
<dbReference type="Proteomes" id="UP000076079">
    <property type="component" value="Chromosome"/>
</dbReference>
<dbReference type="KEGG" id="abac:LuPra_02005"/>
<gene>
    <name evidence="2" type="ORF">LuPra_02005</name>
</gene>
<organism evidence="2 3">
    <name type="scientific">Luteitalea pratensis</name>
    <dbReference type="NCBI Taxonomy" id="1855912"/>
    <lineage>
        <taxon>Bacteria</taxon>
        <taxon>Pseudomonadati</taxon>
        <taxon>Acidobacteriota</taxon>
        <taxon>Vicinamibacteria</taxon>
        <taxon>Vicinamibacterales</taxon>
        <taxon>Vicinamibacteraceae</taxon>
        <taxon>Luteitalea</taxon>
    </lineage>
</organism>
<dbReference type="Pfam" id="PF13590">
    <property type="entry name" value="DUF4136"/>
    <property type="match status" value="1"/>
</dbReference>
<keyword evidence="3" id="KW-1185">Reference proteome</keyword>
<proteinExistence type="predicted"/>
<feature type="domain" description="DUF4136" evidence="1">
    <location>
        <begin position="31"/>
        <end position="191"/>
    </location>
</feature>
<reference evidence="3" key="2">
    <citation type="submission" date="2016-04" db="EMBL/GenBank/DDBJ databases">
        <title>First Complete Genome Sequence of a Subdivision 6 Acidobacterium.</title>
        <authorList>
            <person name="Huang S."/>
            <person name="Vieira S."/>
            <person name="Bunk B."/>
            <person name="Riedel T."/>
            <person name="Sproeer C."/>
            <person name="Overmann J."/>
        </authorList>
    </citation>
    <scope>NUCLEOTIDE SEQUENCE [LARGE SCALE GENOMIC DNA]</scope>
    <source>
        <strain evidence="3">DSM 100886 HEG_-6_39</strain>
    </source>
</reference>
<protein>
    <recommendedName>
        <fullName evidence="1">DUF4136 domain-containing protein</fullName>
    </recommendedName>
</protein>
<name>A0A143PKM1_LUTPR</name>
<dbReference type="InterPro" id="IPR025411">
    <property type="entry name" value="DUF4136"/>
</dbReference>
<dbReference type="AlphaFoldDB" id="A0A143PKM1"/>
<evidence type="ECO:0000259" key="1">
    <source>
        <dbReference type="Pfam" id="PF13590"/>
    </source>
</evidence>
<dbReference type="Gene3D" id="3.30.160.670">
    <property type="match status" value="1"/>
</dbReference>
<evidence type="ECO:0000313" key="3">
    <source>
        <dbReference type="Proteomes" id="UP000076079"/>
    </source>
</evidence>
<reference evidence="2 3" key="1">
    <citation type="journal article" date="2016" name="Genome Announc.">
        <title>First Complete Genome Sequence of a Subdivision 6 Acidobacterium Strain.</title>
        <authorList>
            <person name="Huang S."/>
            <person name="Vieira S."/>
            <person name="Bunk B."/>
            <person name="Riedel T."/>
            <person name="Sproer C."/>
            <person name="Overmann J."/>
        </authorList>
    </citation>
    <scope>NUCLEOTIDE SEQUENCE [LARGE SCALE GENOMIC DNA]</scope>
    <source>
        <strain evidence="3">DSM 100886 HEG_-6_39</strain>
    </source>
</reference>
<dbReference type="EMBL" id="CP015136">
    <property type="protein sequence ID" value="AMY08800.1"/>
    <property type="molecule type" value="Genomic_DNA"/>
</dbReference>
<sequence>MMRSVRLLVALGMVAIATPLVMAAKAKISVNINEKFSFAGPFTYAWTAPTGEIKMLQVAENNPDRWRLMWDPTIVSSVNRELAARKYTPAPLETADIKATYYILIGPDVASQKMGQFMAPTMEWGLPPFQGVATSYSIAERGSLVIDLYSQSRKLVVWRGMIQANINLERSDAQRNASISDAIGDLFKKLPTK</sequence>